<name>A0A5B7JSP9_PORTR</name>
<keyword evidence="2" id="KW-1185">Reference proteome</keyword>
<organism evidence="1 2">
    <name type="scientific">Portunus trituberculatus</name>
    <name type="common">Swimming crab</name>
    <name type="synonym">Neptunus trituberculatus</name>
    <dbReference type="NCBI Taxonomy" id="210409"/>
    <lineage>
        <taxon>Eukaryota</taxon>
        <taxon>Metazoa</taxon>
        <taxon>Ecdysozoa</taxon>
        <taxon>Arthropoda</taxon>
        <taxon>Crustacea</taxon>
        <taxon>Multicrustacea</taxon>
        <taxon>Malacostraca</taxon>
        <taxon>Eumalacostraca</taxon>
        <taxon>Eucarida</taxon>
        <taxon>Decapoda</taxon>
        <taxon>Pleocyemata</taxon>
        <taxon>Brachyura</taxon>
        <taxon>Eubrachyura</taxon>
        <taxon>Portunoidea</taxon>
        <taxon>Portunidae</taxon>
        <taxon>Portuninae</taxon>
        <taxon>Portunus</taxon>
    </lineage>
</organism>
<evidence type="ECO:0000313" key="1">
    <source>
        <dbReference type="EMBL" id="MPD00982.1"/>
    </source>
</evidence>
<reference evidence="1 2" key="1">
    <citation type="submission" date="2019-05" db="EMBL/GenBank/DDBJ databases">
        <title>Another draft genome of Portunus trituberculatus and its Hox gene families provides insights of decapod evolution.</title>
        <authorList>
            <person name="Jeong J.-H."/>
            <person name="Song I."/>
            <person name="Kim S."/>
            <person name="Choi T."/>
            <person name="Kim D."/>
            <person name="Ryu S."/>
            <person name="Kim W."/>
        </authorList>
    </citation>
    <scope>NUCLEOTIDE SEQUENCE [LARGE SCALE GENOMIC DNA]</scope>
    <source>
        <tissue evidence="1">Muscle</tissue>
    </source>
</reference>
<proteinExistence type="predicted"/>
<dbReference type="Proteomes" id="UP000324222">
    <property type="component" value="Unassembled WGS sequence"/>
</dbReference>
<gene>
    <name evidence="1" type="ORF">E2C01_096492</name>
</gene>
<evidence type="ECO:0000313" key="2">
    <source>
        <dbReference type="Proteomes" id="UP000324222"/>
    </source>
</evidence>
<accession>A0A5B7JSP9</accession>
<protein>
    <submittedName>
        <fullName evidence="1">Uncharacterized protein</fullName>
    </submittedName>
</protein>
<comment type="caution">
    <text evidence="1">The sequence shown here is derived from an EMBL/GenBank/DDBJ whole genome shotgun (WGS) entry which is preliminary data.</text>
</comment>
<sequence length="10" mass="1313">MWLIPPEWLQ</sequence>
<dbReference type="EMBL" id="VSRR010125249">
    <property type="protein sequence ID" value="MPD00982.1"/>
    <property type="molecule type" value="Genomic_DNA"/>
</dbReference>